<dbReference type="EMBL" id="BCWF01000024">
    <property type="protein sequence ID" value="GAT28091.1"/>
    <property type="molecule type" value="Genomic_DNA"/>
</dbReference>
<name>A0A146FT06_ASPKA</name>
<gene>
    <name evidence="2" type="ORF">AKAW2_80718A</name>
    <name evidence="3" type="ORF">RIB2604_02501660</name>
</gene>
<dbReference type="KEGG" id="aluc:AKAW2_80718A"/>
<reference evidence="4" key="2">
    <citation type="submission" date="2016-02" db="EMBL/GenBank/DDBJ databases">
        <title>Genome sequencing of Aspergillus luchuensis NBRC 4314.</title>
        <authorList>
            <person name="Yamada O."/>
        </authorList>
    </citation>
    <scope>NUCLEOTIDE SEQUENCE [LARGE SCALE GENOMIC DNA]</scope>
    <source>
        <strain evidence="4">RIB 2604</strain>
    </source>
</reference>
<dbReference type="Pfam" id="PF06985">
    <property type="entry name" value="HET"/>
    <property type="match status" value="1"/>
</dbReference>
<evidence type="ECO:0000313" key="4">
    <source>
        <dbReference type="Proteomes" id="UP000075230"/>
    </source>
</evidence>
<organism evidence="3 4">
    <name type="scientific">Aspergillus kawachii</name>
    <name type="common">White koji mold</name>
    <name type="synonym">Aspergillus awamori var. kawachi</name>
    <dbReference type="NCBI Taxonomy" id="1069201"/>
    <lineage>
        <taxon>Eukaryota</taxon>
        <taxon>Fungi</taxon>
        <taxon>Dikarya</taxon>
        <taxon>Ascomycota</taxon>
        <taxon>Pezizomycotina</taxon>
        <taxon>Eurotiomycetes</taxon>
        <taxon>Eurotiomycetidae</taxon>
        <taxon>Eurotiales</taxon>
        <taxon>Aspergillaceae</taxon>
        <taxon>Aspergillus</taxon>
        <taxon>Aspergillus subgen. Circumdati</taxon>
    </lineage>
</organism>
<sequence length="120" mass="13872">MSFKYDTLDPNQRQIRLLSIHRSIVGRGPIHCSLHTVSLDDSPEFEAISYVWGTEDATEHIFLDGNAFYVKPNVAKALYQLRRKSRRRIVWVDTICINQCDIDERNTQVPLMATIYTTAD</sequence>
<dbReference type="InterPro" id="IPR052895">
    <property type="entry name" value="HetReg/Transcr_Mod"/>
</dbReference>
<reference evidence="3 4" key="1">
    <citation type="journal article" date="2016" name="DNA Res.">
        <title>Genome sequence of Aspergillus luchuensis NBRC 4314.</title>
        <authorList>
            <person name="Yamada O."/>
            <person name="Machida M."/>
            <person name="Hosoyama A."/>
            <person name="Goto M."/>
            <person name="Takahashi T."/>
            <person name="Futagami T."/>
            <person name="Yamagata Y."/>
            <person name="Takeuchi M."/>
            <person name="Kobayashi T."/>
            <person name="Koike H."/>
            <person name="Abe K."/>
            <person name="Asai K."/>
            <person name="Arita M."/>
            <person name="Fujita N."/>
            <person name="Fukuda K."/>
            <person name="Higa K."/>
            <person name="Horikawa H."/>
            <person name="Ishikawa T."/>
            <person name="Jinno K."/>
            <person name="Kato Y."/>
            <person name="Kirimura K."/>
            <person name="Mizutani O."/>
            <person name="Nakasone K."/>
            <person name="Sano M."/>
            <person name="Shiraishi Y."/>
            <person name="Tsukahara M."/>
            <person name="Gomi K."/>
        </authorList>
    </citation>
    <scope>NUCLEOTIDE SEQUENCE [LARGE SCALE GENOMIC DNA]</scope>
    <source>
        <strain evidence="3 4">RIB 2604</strain>
    </source>
</reference>
<proteinExistence type="predicted"/>
<reference evidence="2" key="4">
    <citation type="submission" date="2021-02" db="EMBL/GenBank/DDBJ databases">
        <title>Aspergillus luchuensis mut. kawachii IFO 4304 genome sequence.</title>
        <authorList>
            <person name="Mori K."/>
            <person name="Kadooka C."/>
            <person name="Goto M."/>
            <person name="Futagami T."/>
        </authorList>
    </citation>
    <scope>NUCLEOTIDE SEQUENCE</scope>
    <source>
        <strain evidence="2">IFO 4308</strain>
    </source>
</reference>
<dbReference type="GeneID" id="64966238"/>
<dbReference type="PANTHER" id="PTHR24148">
    <property type="entry name" value="ANKYRIN REPEAT DOMAIN-CONTAINING PROTEIN 39 HOMOLOG-RELATED"/>
    <property type="match status" value="1"/>
</dbReference>
<dbReference type="AlphaFoldDB" id="A0A146FT06"/>
<dbReference type="Proteomes" id="UP000075230">
    <property type="component" value="Unassembled WGS sequence"/>
</dbReference>
<evidence type="ECO:0000313" key="5">
    <source>
        <dbReference type="Proteomes" id="UP000661280"/>
    </source>
</evidence>
<accession>A0A146FT06</accession>
<dbReference type="RefSeq" id="XP_041548679.1">
    <property type="nucleotide sequence ID" value="XM_041681769.1"/>
</dbReference>
<evidence type="ECO:0000313" key="3">
    <source>
        <dbReference type="EMBL" id="GAT28091.1"/>
    </source>
</evidence>
<protein>
    <recommendedName>
        <fullName evidence="1">Heterokaryon incompatibility domain-containing protein</fullName>
    </recommendedName>
</protein>
<dbReference type="PANTHER" id="PTHR24148:SF64">
    <property type="entry name" value="HETEROKARYON INCOMPATIBILITY DOMAIN-CONTAINING PROTEIN"/>
    <property type="match status" value="1"/>
</dbReference>
<dbReference type="OrthoDB" id="4850726at2759"/>
<dbReference type="VEuPathDB" id="FungiDB:ASPFODRAFT_706886"/>
<evidence type="ECO:0000259" key="1">
    <source>
        <dbReference type="Pfam" id="PF06985"/>
    </source>
</evidence>
<feature type="domain" description="Heterokaryon incompatibility" evidence="1">
    <location>
        <begin position="45"/>
        <end position="119"/>
    </location>
</feature>
<keyword evidence="5" id="KW-1185">Reference proteome</keyword>
<reference evidence="2" key="3">
    <citation type="submission" date="2021-01" db="EMBL/GenBank/DDBJ databases">
        <authorList>
            <consortium name="Aspergillus luchuensis mut. kawachii IFO 4304 genome sequencing consortium"/>
            <person name="Kazuki M."/>
            <person name="Futagami T."/>
        </authorList>
    </citation>
    <scope>NUCLEOTIDE SEQUENCE</scope>
    <source>
        <strain evidence="2">IFO 4308</strain>
    </source>
</reference>
<evidence type="ECO:0000313" key="2">
    <source>
        <dbReference type="EMBL" id="BCS04917.1"/>
    </source>
</evidence>
<dbReference type="EMBL" id="AP024432">
    <property type="protein sequence ID" value="BCS04917.1"/>
    <property type="molecule type" value="Genomic_DNA"/>
</dbReference>
<dbReference type="InterPro" id="IPR010730">
    <property type="entry name" value="HET"/>
</dbReference>
<dbReference type="Proteomes" id="UP000661280">
    <property type="component" value="Chromosome 8"/>
</dbReference>